<reference evidence="3" key="3">
    <citation type="submission" date="2021-02" db="UniProtKB">
        <authorList>
            <consortium name="EnsemblMetazoa"/>
        </authorList>
    </citation>
    <scope>IDENTIFICATION</scope>
    <source>
        <strain evidence="3">USDA</strain>
    </source>
</reference>
<dbReference type="STRING" id="121224.E0VLS5"/>
<evidence type="ECO:0000259" key="1">
    <source>
        <dbReference type="PROSITE" id="PS50181"/>
    </source>
</evidence>
<organism>
    <name type="scientific">Pediculus humanus subsp. corporis</name>
    <name type="common">Body louse</name>
    <dbReference type="NCBI Taxonomy" id="121224"/>
    <lineage>
        <taxon>Eukaryota</taxon>
        <taxon>Metazoa</taxon>
        <taxon>Ecdysozoa</taxon>
        <taxon>Arthropoda</taxon>
        <taxon>Hexapoda</taxon>
        <taxon>Insecta</taxon>
        <taxon>Pterygota</taxon>
        <taxon>Neoptera</taxon>
        <taxon>Paraneoptera</taxon>
        <taxon>Psocodea</taxon>
        <taxon>Troctomorpha</taxon>
        <taxon>Phthiraptera</taxon>
        <taxon>Anoplura</taxon>
        <taxon>Pediculidae</taxon>
        <taxon>Pediculus</taxon>
    </lineage>
</organism>
<evidence type="ECO:0000313" key="4">
    <source>
        <dbReference type="Proteomes" id="UP000009046"/>
    </source>
</evidence>
<dbReference type="InParanoid" id="E0VLS5"/>
<dbReference type="GeneID" id="8229702"/>
<dbReference type="eggNOG" id="ENOG502T016">
    <property type="taxonomic scope" value="Eukaryota"/>
</dbReference>
<reference evidence="2" key="2">
    <citation type="submission" date="2007-04" db="EMBL/GenBank/DDBJ databases">
        <title>The genome of the human body louse.</title>
        <authorList>
            <consortium name="The Human Body Louse Genome Consortium"/>
            <person name="Kirkness E."/>
            <person name="Walenz B."/>
            <person name="Hass B."/>
            <person name="Bruggner R."/>
            <person name="Strausberg R."/>
        </authorList>
    </citation>
    <scope>NUCLEOTIDE SEQUENCE</scope>
    <source>
        <strain evidence="2">USDA</strain>
    </source>
</reference>
<gene>
    <name evidence="3" type="primary">8229702</name>
    <name evidence="2" type="ORF">Phum_PHUM293210</name>
</gene>
<dbReference type="OrthoDB" id="3219396at2759"/>
<dbReference type="SUPFAM" id="SSF52047">
    <property type="entry name" value="RNI-like"/>
    <property type="match status" value="1"/>
</dbReference>
<dbReference type="InterPro" id="IPR001810">
    <property type="entry name" value="F-box_dom"/>
</dbReference>
<feature type="domain" description="F-box" evidence="1">
    <location>
        <begin position="7"/>
        <end position="54"/>
    </location>
</feature>
<proteinExistence type="predicted"/>
<dbReference type="EnsemblMetazoa" id="PHUM293210-RA">
    <property type="protein sequence ID" value="PHUM293210-PA"/>
    <property type="gene ID" value="PHUM293210"/>
</dbReference>
<name>E0VLS5_PEDHC</name>
<dbReference type="Proteomes" id="UP000009046">
    <property type="component" value="Unassembled WGS sequence"/>
</dbReference>
<dbReference type="SUPFAM" id="SSF81383">
    <property type="entry name" value="F-box domain"/>
    <property type="match status" value="1"/>
</dbReference>
<protein>
    <submittedName>
        <fullName evidence="2 3">F-box/leucine rich repeat protein, putative</fullName>
    </submittedName>
</protein>
<dbReference type="Gene3D" id="1.20.1280.50">
    <property type="match status" value="1"/>
</dbReference>
<dbReference type="EMBL" id="DS235281">
    <property type="protein sequence ID" value="EEB14331.1"/>
    <property type="molecule type" value="Genomic_DNA"/>
</dbReference>
<dbReference type="RefSeq" id="XP_002427069.1">
    <property type="nucleotide sequence ID" value="XM_002427024.1"/>
</dbReference>
<dbReference type="PANTHER" id="PTHR38926:SF72">
    <property type="entry name" value="IM:7136021-RELATED"/>
    <property type="match status" value="1"/>
</dbReference>
<dbReference type="CTD" id="8229702"/>
<evidence type="ECO:0000313" key="3">
    <source>
        <dbReference type="EnsemblMetazoa" id="PHUM293210-PA"/>
    </source>
</evidence>
<dbReference type="PANTHER" id="PTHR38926">
    <property type="entry name" value="F-BOX DOMAIN CONTAINING PROTEIN, EXPRESSED"/>
    <property type="match status" value="1"/>
</dbReference>
<dbReference type="AlphaFoldDB" id="E0VLS5"/>
<reference evidence="2" key="1">
    <citation type="submission" date="2007-04" db="EMBL/GenBank/DDBJ databases">
        <title>Annotation of Pediculus humanus corporis strain USDA.</title>
        <authorList>
            <person name="Kirkness E."/>
            <person name="Hannick L."/>
            <person name="Hass B."/>
            <person name="Bruggner R."/>
            <person name="Lawson D."/>
            <person name="Bidwell S."/>
            <person name="Joardar V."/>
            <person name="Caler E."/>
            <person name="Walenz B."/>
            <person name="Inman J."/>
            <person name="Schobel S."/>
            <person name="Galinsky K."/>
            <person name="Amedeo P."/>
            <person name="Strausberg R."/>
        </authorList>
    </citation>
    <scope>NUCLEOTIDE SEQUENCE</scope>
    <source>
        <strain evidence="2">USDA</strain>
    </source>
</reference>
<dbReference type="KEGG" id="phu:Phum_PHUM293210"/>
<accession>E0VLS5</accession>
<dbReference type="EMBL" id="AAZO01003398">
    <property type="status" value="NOT_ANNOTATED_CDS"/>
    <property type="molecule type" value="Genomic_DNA"/>
</dbReference>
<dbReference type="PROSITE" id="PS50181">
    <property type="entry name" value="FBOX"/>
    <property type="match status" value="1"/>
</dbReference>
<dbReference type="HOGENOM" id="CLU_691357_0_0_1"/>
<dbReference type="InterPro" id="IPR032675">
    <property type="entry name" value="LRR_dom_sf"/>
</dbReference>
<evidence type="ECO:0000313" key="2">
    <source>
        <dbReference type="EMBL" id="EEB14331.1"/>
    </source>
</evidence>
<dbReference type="Pfam" id="PF12937">
    <property type="entry name" value="F-box-like"/>
    <property type="match status" value="1"/>
</dbReference>
<sequence>MQQDWEKKSIRALPNEILLTIFSYLQTHDVKYNISKVCIQWSYLSRDKKLWTKLNYKTTSKSTRTFGVESWYSTLKFLENTPQLRNIVISQCHTEEEIIEILKSLNVHCPKLRHMEFDMDVGNVFKHLKGMDNLLKTVESLKIKLGSCQSQSNVFKILTEFKNLRKIVFIGANPPTPGFSFFLRESPNLENVSVSGVEFSKNNFMSLWKFKDKFIGLDIKIDKLDGNSLKLLSVFPNLKNLMVTDGNSSPEKLGCVGRFKYLKILHLQEEASSPVLTSTAITEFFQYGCFTHLRELKLHKSRLNDDGAAEIRRNCPNLLYLEVMTYPRSISSLTKKALLHFIHCKRLLHFEILFDNSQETDWIYRRIRHVHHDCQIEKPCPMGLEKLLDAWDEIHIPVD</sequence>
<dbReference type="Gene3D" id="3.80.10.10">
    <property type="entry name" value="Ribonuclease Inhibitor"/>
    <property type="match status" value="1"/>
</dbReference>
<dbReference type="VEuPathDB" id="VectorBase:PHUM293210"/>
<keyword evidence="4" id="KW-1185">Reference proteome</keyword>
<dbReference type="InterPro" id="IPR036047">
    <property type="entry name" value="F-box-like_dom_sf"/>
</dbReference>